<dbReference type="InterPro" id="IPR029063">
    <property type="entry name" value="SAM-dependent_MTases_sf"/>
</dbReference>
<dbReference type="PANTHER" id="PTHR47643">
    <property type="entry name" value="TPR DOMAIN PROTEIN (AFU_ORTHOLOGUE AFUA_5G12710)"/>
    <property type="match status" value="1"/>
</dbReference>
<feature type="region of interest" description="Disordered" evidence="2">
    <location>
        <begin position="1228"/>
        <end position="1254"/>
    </location>
</feature>
<dbReference type="PANTHER" id="PTHR47643:SF2">
    <property type="entry name" value="TPR DOMAIN PROTEIN (AFU_ORTHOLOGUE AFUA_5G12710)"/>
    <property type="match status" value="1"/>
</dbReference>
<name>A0A1Q9CU66_SYMMI</name>
<feature type="compositionally biased region" description="Basic and acidic residues" evidence="2">
    <location>
        <begin position="1082"/>
        <end position="1096"/>
    </location>
</feature>
<feature type="region of interest" description="Disordered" evidence="2">
    <location>
        <begin position="543"/>
        <end position="569"/>
    </location>
</feature>
<feature type="compositionally biased region" description="Basic and acidic residues" evidence="2">
    <location>
        <begin position="1"/>
        <end position="12"/>
    </location>
</feature>
<evidence type="ECO:0000313" key="5">
    <source>
        <dbReference type="Proteomes" id="UP000186817"/>
    </source>
</evidence>
<accession>A0A1Q9CU66</accession>
<keyword evidence="1" id="KW-0175">Coiled coil</keyword>
<comment type="caution">
    <text evidence="4">The sequence shown here is derived from an EMBL/GenBank/DDBJ whole genome shotgun (WGS) entry which is preliminary data.</text>
</comment>
<dbReference type="PROSITE" id="PS50280">
    <property type="entry name" value="SET"/>
    <property type="match status" value="1"/>
</dbReference>
<feature type="compositionally biased region" description="Basic and acidic residues" evidence="2">
    <location>
        <begin position="1331"/>
        <end position="1342"/>
    </location>
</feature>
<feature type="compositionally biased region" description="Low complexity" evidence="2">
    <location>
        <begin position="1009"/>
        <end position="1030"/>
    </location>
</feature>
<dbReference type="SUPFAM" id="SSF53335">
    <property type="entry name" value="S-adenosyl-L-methionine-dependent methyltransferases"/>
    <property type="match status" value="1"/>
</dbReference>
<feature type="coiled-coil region" evidence="1">
    <location>
        <begin position="425"/>
        <end position="494"/>
    </location>
</feature>
<dbReference type="Gene3D" id="2.170.270.10">
    <property type="entry name" value="SET domain"/>
    <property type="match status" value="1"/>
</dbReference>
<feature type="region of interest" description="Disordered" evidence="2">
    <location>
        <begin position="340"/>
        <end position="361"/>
    </location>
</feature>
<dbReference type="InterPro" id="IPR001214">
    <property type="entry name" value="SET_dom"/>
</dbReference>
<dbReference type="EMBL" id="LSRX01000913">
    <property type="protein sequence ID" value="OLP86472.1"/>
    <property type="molecule type" value="Genomic_DNA"/>
</dbReference>
<dbReference type="InterPro" id="IPR046341">
    <property type="entry name" value="SET_dom_sf"/>
</dbReference>
<feature type="compositionally biased region" description="Basic and acidic residues" evidence="2">
    <location>
        <begin position="1123"/>
        <end position="1133"/>
    </location>
</feature>
<feature type="compositionally biased region" description="Polar residues" evidence="2">
    <location>
        <begin position="1232"/>
        <end position="1253"/>
    </location>
</feature>
<feature type="compositionally biased region" description="Polar residues" evidence="2">
    <location>
        <begin position="13"/>
        <end position="25"/>
    </location>
</feature>
<protein>
    <recommendedName>
        <fullName evidence="3">SET domain-containing protein</fullName>
    </recommendedName>
</protein>
<evidence type="ECO:0000256" key="1">
    <source>
        <dbReference type="SAM" id="Coils"/>
    </source>
</evidence>
<evidence type="ECO:0000256" key="2">
    <source>
        <dbReference type="SAM" id="MobiDB-lite"/>
    </source>
</evidence>
<dbReference type="Proteomes" id="UP000186817">
    <property type="component" value="Unassembled WGS sequence"/>
</dbReference>
<feature type="region of interest" description="Disordered" evidence="2">
    <location>
        <begin position="980"/>
        <end position="1030"/>
    </location>
</feature>
<feature type="region of interest" description="Disordered" evidence="2">
    <location>
        <begin position="1"/>
        <end position="25"/>
    </location>
</feature>
<proteinExistence type="predicted"/>
<keyword evidence="5" id="KW-1185">Reference proteome</keyword>
<dbReference type="OrthoDB" id="435894at2759"/>
<dbReference type="SUPFAM" id="SSF82199">
    <property type="entry name" value="SET domain"/>
    <property type="match status" value="1"/>
</dbReference>
<dbReference type="Gene3D" id="3.40.50.150">
    <property type="entry name" value="Vaccinia Virus protein VP39"/>
    <property type="match status" value="1"/>
</dbReference>
<gene>
    <name evidence="4" type="ORF">AK812_SmicGene32383</name>
</gene>
<evidence type="ECO:0000313" key="4">
    <source>
        <dbReference type="EMBL" id="OLP86472.1"/>
    </source>
</evidence>
<sequence length="1742" mass="192693">MLEPVEHRESGSTRRASSHQRANTASITTAWHRALRQILEHDVLRPLKGAGRQPACADQMAGREVVPRTWPSGLNAAERIKAEREQQGGAEDEEVFDELLWNQQVTDLHRVMEVAKSVWLLLEHSNEAMVRVALEIALDRNYKKVLWWPDFWFSDHDKREYFKEIVRIKLAIAIANAKGSAVDLSEFQKNEEESELVIGLRKKISELEEALRMARQAQEAAEARCRELEAAAAEAAQRMAAMEKSLEQLRKEVKDAYRNSLVDKGSDASEEEIVKLKQQLKMSEEQRVKLEEMIAQLKKQLQQASASGDASAQLNAELQAARKRIEDLENRLKEAQKEIAALKKQKSPAPAKTEGKATVDGEAFRRLSAELEEERRKREELEELLQKAQDSAAAGAELKRLQQLDGKKPEVLQEVQQVSIPGGMTDEQLAELEELRAKAAELEKLKAKLKKRDAQIAALQEENDKLNEEQMRLLKMLKQVREQLRIVMELAEKKGLGDVIKKLFEEAGLGTTMSDPDYTCFDRLYDDALRRMDKQRRLEWYRLGNTGEPPPSFKGGGPPMRPHNSPPCSYGDAKRRRGCGAVEAAAAVAPFLHPGLCRKACLDQRRGQGVFASKLLRAGELLLASPPLAAVKGVPEEQLSAALADVVSQQLDGGDPLFGESFWSLSEGLKAGAEARVSSEAEAEAQASSRREKVLRIIAVNAHGWPQGDEKGLGLWPWQAYMNHAPPADANCSAVFAGEVLLMRAIKSINAEEECLHSYCPPSASFTVRRAILRQCCVPHVDQEVLFQEEAAAGGLHGELQGSLLLARDKMKVAASAVHEDDNQKAHTLWKEVLSLRVDHRRCSESTGCAAPAIAEFLRLQLRAARCLGDMLAAAASHAELARALRREQPKHVEVLAHWLGHLRAGGEEEAALEQVQALSRFWLGSSAGLAEASEWMAKQAYRRRESPERAQDPKQRANHTGQIYCRNCGNAVEVPTNMVAPAPSLPATRSPSPQDRGGAYYRTQSTESLSSQKRSQSPQSRSLSPSAPQAVDLRIESVRPANNGQIALSVVTWGEPRAPSWRSLPGAAQSQTFPHGGARSRSPEKSEAPRRRGERGSLPPLQDVGPGQQRGVRMMGSSSATELRRDPVRDEAQNGLGPGRLRGAMFVNSYRPFAADLTKEEPRMMWRPQKSFPLKDAPGSKLCLEVLSGKHEALMGFCCRLSFRGDLVHDPVGSRVKKRNCSMVTKKIDSGDSNDQLDSTVSSTSQINQRTPHLQHAQEKNAAKQASMKKNGSQLDAAVLKRCERSFQESTNYKMLLGPILQLKSLKGVSCFDLRAEAKRLGAEAAPDSGRSRSRDGICDKRPVPPQCTLASVFSDCKSLCFQYVVWMKKLAYDPEQEKGPIQSAQFGKLPAALAAVTPALGDFGSEAATRQQHASAETLPESIKDFSHVSLQATKAPPQSRHTLGLDGALPMGAQGQARKVLSPSAGLCWRVSLMWTCRSMLAAARRLASRPAQHCGKASAQDRRVFELERFLSKASAREESDAVEVVPDTVPGASEANFSRIYAREEWGADARSGLGSREETTREFRVFLESFLRDHSVRSVVDAGCGHWPSGYQRFMNWQGVHYTGIDVVPYVVAENAAYFQDGHNLATHGLSSARALCGDVSEQLPPADLLLVKDVLMHLPNRAVHSFLEKSVNSAKYRMVMLVQNEVPPVAIRDMVDIEPGQLLSFDVTKPPFNAAFEAVFRWKSDEPKVAQLWKR</sequence>
<reference evidence="4 5" key="1">
    <citation type="submission" date="2016-02" db="EMBL/GenBank/DDBJ databases">
        <title>Genome analysis of coral dinoflagellate symbionts highlights evolutionary adaptations to a symbiotic lifestyle.</title>
        <authorList>
            <person name="Aranda M."/>
            <person name="Li Y."/>
            <person name="Liew Y.J."/>
            <person name="Baumgarten S."/>
            <person name="Simakov O."/>
            <person name="Wilson M."/>
            <person name="Piel J."/>
            <person name="Ashoor H."/>
            <person name="Bougouffa S."/>
            <person name="Bajic V.B."/>
            <person name="Ryu T."/>
            <person name="Ravasi T."/>
            <person name="Bayer T."/>
            <person name="Micklem G."/>
            <person name="Kim H."/>
            <person name="Bhak J."/>
            <person name="Lajeunesse T.C."/>
            <person name="Voolstra C.R."/>
        </authorList>
    </citation>
    <scope>NUCLEOTIDE SEQUENCE [LARGE SCALE GENOMIC DNA]</scope>
    <source>
        <strain evidence="4 5">CCMP2467</strain>
    </source>
</reference>
<dbReference type="InterPro" id="IPR053209">
    <property type="entry name" value="Gramillin-biosynth_MTr"/>
</dbReference>
<feature type="domain" description="SET" evidence="3">
    <location>
        <begin position="594"/>
        <end position="760"/>
    </location>
</feature>
<evidence type="ECO:0000259" key="3">
    <source>
        <dbReference type="PROSITE" id="PS50280"/>
    </source>
</evidence>
<feature type="region of interest" description="Disordered" evidence="2">
    <location>
        <begin position="1323"/>
        <end position="1342"/>
    </location>
</feature>
<feature type="region of interest" description="Disordered" evidence="2">
    <location>
        <begin position="1062"/>
        <end position="1141"/>
    </location>
</feature>
<organism evidence="4 5">
    <name type="scientific">Symbiodinium microadriaticum</name>
    <name type="common">Dinoflagellate</name>
    <name type="synonym">Zooxanthella microadriatica</name>
    <dbReference type="NCBI Taxonomy" id="2951"/>
    <lineage>
        <taxon>Eukaryota</taxon>
        <taxon>Sar</taxon>
        <taxon>Alveolata</taxon>
        <taxon>Dinophyceae</taxon>
        <taxon>Suessiales</taxon>
        <taxon>Symbiodiniaceae</taxon>
        <taxon>Symbiodinium</taxon>
    </lineage>
</organism>